<gene>
    <name evidence="1" type="ORF">H9L24_02915</name>
</gene>
<evidence type="ECO:0000313" key="1">
    <source>
        <dbReference type="EMBL" id="QNP59931.1"/>
    </source>
</evidence>
<dbReference type="KEGG" id="amon:H9L24_02915"/>
<evidence type="ECO:0000313" key="2">
    <source>
        <dbReference type="Proteomes" id="UP000516057"/>
    </source>
</evidence>
<dbReference type="RefSeq" id="WP_187736912.1">
    <property type="nucleotide sequence ID" value="NZ_CP060790.1"/>
</dbReference>
<keyword evidence="2" id="KW-1185">Reference proteome</keyword>
<protein>
    <submittedName>
        <fullName evidence="1">Uncharacterized protein</fullName>
    </submittedName>
</protein>
<reference evidence="1 2" key="1">
    <citation type="submission" date="2020-08" db="EMBL/GenBank/DDBJ databases">
        <title>Genome sequence of Acidovorax monticola KACC 19171T.</title>
        <authorList>
            <person name="Hyun D.-W."/>
            <person name="Bae J.-W."/>
        </authorList>
    </citation>
    <scope>NUCLEOTIDE SEQUENCE [LARGE SCALE GENOMIC DNA]</scope>
    <source>
        <strain evidence="1 2">KACC 19171</strain>
    </source>
</reference>
<dbReference type="AlphaFoldDB" id="A0A7H0HHB5"/>
<name>A0A7H0HHB5_9BURK</name>
<organism evidence="1 2">
    <name type="scientific">Paenacidovorax monticola</name>
    <dbReference type="NCBI Taxonomy" id="1926868"/>
    <lineage>
        <taxon>Bacteria</taxon>
        <taxon>Pseudomonadati</taxon>
        <taxon>Pseudomonadota</taxon>
        <taxon>Betaproteobacteria</taxon>
        <taxon>Burkholderiales</taxon>
        <taxon>Comamonadaceae</taxon>
        <taxon>Paenacidovorax</taxon>
    </lineage>
</organism>
<sequence length="96" mass="10977">MLAQQLLDLISSYQIGSIELNSLCFKSELIMEGMRSYLSSEIFSKAINCVYVLEEINALILDEARQLTQAERTEVEGQLNLLKHCLRQKPNQSQIE</sequence>
<proteinExistence type="predicted"/>
<dbReference type="EMBL" id="CP060790">
    <property type="protein sequence ID" value="QNP59931.1"/>
    <property type="molecule type" value="Genomic_DNA"/>
</dbReference>
<dbReference type="Proteomes" id="UP000516057">
    <property type="component" value="Chromosome"/>
</dbReference>
<accession>A0A7H0HHB5</accession>